<dbReference type="NCBIfam" id="TIGR01087">
    <property type="entry name" value="murD"/>
    <property type="match status" value="1"/>
</dbReference>
<organism evidence="11 12">
    <name type="scientific">Marivirga arenosa</name>
    <dbReference type="NCBI Taxonomy" id="3059076"/>
    <lineage>
        <taxon>Bacteria</taxon>
        <taxon>Pseudomonadati</taxon>
        <taxon>Bacteroidota</taxon>
        <taxon>Cytophagia</taxon>
        <taxon>Cytophagales</taxon>
        <taxon>Marivirgaceae</taxon>
        <taxon>Marivirga</taxon>
    </lineage>
</organism>
<evidence type="ECO:0000256" key="4">
    <source>
        <dbReference type="ARBA" id="ARBA00022598"/>
    </source>
</evidence>
<dbReference type="InterPro" id="IPR005762">
    <property type="entry name" value="MurD"/>
</dbReference>
<dbReference type="SUPFAM" id="SSF53244">
    <property type="entry name" value="MurD-like peptide ligases, peptide-binding domain"/>
    <property type="match status" value="1"/>
</dbReference>
<keyword evidence="5 7" id="KW-0547">Nucleotide-binding</keyword>
<dbReference type="Pfam" id="PF21377">
    <property type="entry name" value="MurD_N"/>
    <property type="match status" value="1"/>
</dbReference>
<keyword evidence="12" id="KW-1185">Reference proteome</keyword>
<evidence type="ECO:0000313" key="11">
    <source>
        <dbReference type="EMBL" id="WMN06251.1"/>
    </source>
</evidence>
<evidence type="ECO:0000256" key="6">
    <source>
        <dbReference type="ARBA" id="ARBA00022840"/>
    </source>
</evidence>
<evidence type="ECO:0000256" key="5">
    <source>
        <dbReference type="ARBA" id="ARBA00022741"/>
    </source>
</evidence>
<feature type="domain" description="Mur ligase C-terminal" evidence="9">
    <location>
        <begin position="308"/>
        <end position="420"/>
    </location>
</feature>
<proteinExistence type="inferred from homology"/>
<dbReference type="GO" id="GO:0009252">
    <property type="term" value="P:peptidoglycan biosynthetic process"/>
    <property type="evidence" value="ECO:0007669"/>
    <property type="project" value="UniProtKB-UniRule"/>
</dbReference>
<keyword evidence="7 8" id="KW-0131">Cell cycle</keyword>
<dbReference type="InterPro" id="IPR036565">
    <property type="entry name" value="Mur-like_cat_sf"/>
</dbReference>
<comment type="pathway">
    <text evidence="2 7 8">Cell wall biogenesis; peptidoglycan biosynthesis.</text>
</comment>
<feature type="domain" description="Mur ligase central" evidence="10">
    <location>
        <begin position="108"/>
        <end position="285"/>
    </location>
</feature>
<evidence type="ECO:0000256" key="1">
    <source>
        <dbReference type="ARBA" id="ARBA00004496"/>
    </source>
</evidence>
<gene>
    <name evidence="7 11" type="primary">murD</name>
    <name evidence="11" type="ORF">QYS48_32020</name>
</gene>
<evidence type="ECO:0000256" key="2">
    <source>
        <dbReference type="ARBA" id="ARBA00004752"/>
    </source>
</evidence>
<dbReference type="SUPFAM" id="SSF51984">
    <property type="entry name" value="MurCD N-terminal domain"/>
    <property type="match status" value="1"/>
</dbReference>
<keyword evidence="7 8" id="KW-0573">Peptidoglycan synthesis</keyword>
<sequence>MNKRIIILGAGESGTGAALLAKAKGYDVFVSDFGTISDSFKEKLYNAHIQFEEGKHTEEKILNADTIIKSPGINPEVEIIKKAVAKNIKVIDELEFAYQFTKGKIIAITGTNGKSTTTMMTYHLLKEAALSVGLGGNIGKSMAAQLVDQDYDWWVLECSSFQIDGFVDFKPHIAVLLNITPDHLDRYHYKVENYVNAKFSLFKNQSEEDFAILVEGNQLINEALPKYNIEAEILNVGFTNQSLNAFADSSEIVINIEDKKHHFSQSLLPIKGRHNKINAMASILTAKLTKIKDDQIKESLPKFKSIQHRLESVGNIHGVEFINDSKATNVDAVYYALEAFSRPIIWIVGGVDKGNDYSQLDSVSGNVKAIICLGKDNDKIKKHFKDRCPIIEETQSMQEAVKIGYHLSKDREVVLLSPACASFDLFKNYEDRGNQFRLAFQLLEREIELKKISQ</sequence>
<dbReference type="GO" id="GO:0071555">
    <property type="term" value="P:cell wall organization"/>
    <property type="evidence" value="ECO:0007669"/>
    <property type="project" value="UniProtKB-KW"/>
</dbReference>
<comment type="subcellular location">
    <subcellularLocation>
        <location evidence="1 7 8">Cytoplasm</location>
    </subcellularLocation>
</comment>
<dbReference type="GO" id="GO:0008360">
    <property type="term" value="P:regulation of cell shape"/>
    <property type="evidence" value="ECO:0007669"/>
    <property type="project" value="UniProtKB-KW"/>
</dbReference>
<dbReference type="AlphaFoldDB" id="A0AA51N4P1"/>
<dbReference type="Proteomes" id="UP001244443">
    <property type="component" value="Chromosome"/>
</dbReference>
<dbReference type="Gene3D" id="3.40.1190.10">
    <property type="entry name" value="Mur-like, catalytic domain"/>
    <property type="match status" value="1"/>
</dbReference>
<dbReference type="Gene3D" id="3.90.190.20">
    <property type="entry name" value="Mur ligase, C-terminal domain"/>
    <property type="match status" value="1"/>
</dbReference>
<dbReference type="PANTHER" id="PTHR43692:SF1">
    <property type="entry name" value="UDP-N-ACETYLMURAMOYLALANINE--D-GLUTAMATE LIGASE"/>
    <property type="match status" value="1"/>
</dbReference>
<dbReference type="InterPro" id="IPR004101">
    <property type="entry name" value="Mur_ligase_C"/>
</dbReference>
<keyword evidence="4 7" id="KW-0436">Ligase</keyword>
<comment type="function">
    <text evidence="7 8">Cell wall formation. Catalyzes the addition of glutamate to the nucleotide precursor UDP-N-acetylmuramoyl-L-alanine (UMA).</text>
</comment>
<accession>A0AA51N4P1</accession>
<dbReference type="GO" id="GO:0008764">
    <property type="term" value="F:UDP-N-acetylmuramoylalanine-D-glutamate ligase activity"/>
    <property type="evidence" value="ECO:0007669"/>
    <property type="project" value="UniProtKB-UniRule"/>
</dbReference>
<evidence type="ECO:0000256" key="8">
    <source>
        <dbReference type="RuleBase" id="RU003664"/>
    </source>
</evidence>
<evidence type="ECO:0000259" key="9">
    <source>
        <dbReference type="Pfam" id="PF02875"/>
    </source>
</evidence>
<dbReference type="InterPro" id="IPR013221">
    <property type="entry name" value="Mur_ligase_cen"/>
</dbReference>
<dbReference type="EC" id="6.3.2.9" evidence="7 8"/>
<keyword evidence="3 7" id="KW-0963">Cytoplasm</keyword>
<keyword evidence="7 8" id="KW-0961">Cell wall biogenesis/degradation</keyword>
<comment type="catalytic activity">
    <reaction evidence="7 8">
        <text>UDP-N-acetyl-alpha-D-muramoyl-L-alanine + D-glutamate + ATP = UDP-N-acetyl-alpha-D-muramoyl-L-alanyl-D-glutamate + ADP + phosphate + H(+)</text>
        <dbReference type="Rhea" id="RHEA:16429"/>
        <dbReference type="ChEBI" id="CHEBI:15378"/>
        <dbReference type="ChEBI" id="CHEBI:29986"/>
        <dbReference type="ChEBI" id="CHEBI:30616"/>
        <dbReference type="ChEBI" id="CHEBI:43474"/>
        <dbReference type="ChEBI" id="CHEBI:83898"/>
        <dbReference type="ChEBI" id="CHEBI:83900"/>
        <dbReference type="ChEBI" id="CHEBI:456216"/>
        <dbReference type="EC" id="6.3.2.9"/>
    </reaction>
</comment>
<dbReference type="Pfam" id="PF08245">
    <property type="entry name" value="Mur_ligase_M"/>
    <property type="match status" value="1"/>
</dbReference>
<name>A0AA51N4P1_9BACT</name>
<feature type="binding site" evidence="7">
    <location>
        <begin position="110"/>
        <end position="116"/>
    </location>
    <ligand>
        <name>ATP</name>
        <dbReference type="ChEBI" id="CHEBI:30616"/>
    </ligand>
</feature>
<dbReference type="Gene3D" id="3.40.50.720">
    <property type="entry name" value="NAD(P)-binding Rossmann-like Domain"/>
    <property type="match status" value="1"/>
</dbReference>
<dbReference type="HAMAP" id="MF_00639">
    <property type="entry name" value="MurD"/>
    <property type="match status" value="1"/>
</dbReference>
<dbReference type="InterPro" id="IPR036615">
    <property type="entry name" value="Mur_ligase_C_dom_sf"/>
</dbReference>
<comment type="similarity">
    <text evidence="7">Belongs to the MurCDEF family.</text>
</comment>
<dbReference type="RefSeq" id="WP_308356018.1">
    <property type="nucleotide sequence ID" value="NZ_CP129970.2"/>
</dbReference>
<evidence type="ECO:0000256" key="3">
    <source>
        <dbReference type="ARBA" id="ARBA00022490"/>
    </source>
</evidence>
<protein>
    <recommendedName>
        <fullName evidence="7 8">UDP-N-acetylmuramoylalanine--D-glutamate ligase</fullName>
        <ecNumber evidence="7 8">6.3.2.9</ecNumber>
    </recommendedName>
    <alternativeName>
        <fullName evidence="7">D-glutamic acid-adding enzyme</fullName>
    </alternativeName>
    <alternativeName>
        <fullName evidence="7">UDP-N-acetylmuramoyl-L-alanyl-D-glutamate synthetase</fullName>
    </alternativeName>
</protein>
<dbReference type="PANTHER" id="PTHR43692">
    <property type="entry name" value="UDP-N-ACETYLMURAMOYLALANINE--D-GLUTAMATE LIGASE"/>
    <property type="match status" value="1"/>
</dbReference>
<keyword evidence="7 8" id="KW-0133">Cell shape</keyword>
<dbReference type="GO" id="GO:0005524">
    <property type="term" value="F:ATP binding"/>
    <property type="evidence" value="ECO:0007669"/>
    <property type="project" value="UniProtKB-UniRule"/>
</dbReference>
<keyword evidence="7 8" id="KW-0132">Cell division</keyword>
<evidence type="ECO:0000313" key="12">
    <source>
        <dbReference type="Proteomes" id="UP001244443"/>
    </source>
</evidence>
<evidence type="ECO:0000256" key="7">
    <source>
        <dbReference type="HAMAP-Rule" id="MF_00639"/>
    </source>
</evidence>
<dbReference type="GO" id="GO:0005737">
    <property type="term" value="C:cytoplasm"/>
    <property type="evidence" value="ECO:0007669"/>
    <property type="project" value="UniProtKB-SubCell"/>
</dbReference>
<dbReference type="Pfam" id="PF02875">
    <property type="entry name" value="Mur_ligase_C"/>
    <property type="match status" value="1"/>
</dbReference>
<reference evidence="11" key="1">
    <citation type="submission" date="2023-08" db="EMBL/GenBank/DDBJ databases">
        <title>Comparative genomics and taxonomic characterization of three novel marine species of genus Marivirga.</title>
        <authorList>
            <person name="Muhammad N."/>
            <person name="Kim S.-G."/>
        </authorList>
    </citation>
    <scope>NUCLEOTIDE SEQUENCE [LARGE SCALE GENOMIC DNA]</scope>
    <source>
        <strain evidence="11">ABR2-2</strain>
    </source>
</reference>
<dbReference type="GO" id="GO:0051301">
    <property type="term" value="P:cell division"/>
    <property type="evidence" value="ECO:0007669"/>
    <property type="project" value="UniProtKB-KW"/>
</dbReference>
<dbReference type="EMBL" id="CP129970">
    <property type="protein sequence ID" value="WMN06251.1"/>
    <property type="molecule type" value="Genomic_DNA"/>
</dbReference>
<dbReference type="SUPFAM" id="SSF53623">
    <property type="entry name" value="MurD-like peptide ligases, catalytic domain"/>
    <property type="match status" value="1"/>
</dbReference>
<evidence type="ECO:0000259" key="10">
    <source>
        <dbReference type="Pfam" id="PF08245"/>
    </source>
</evidence>
<keyword evidence="6 7" id="KW-0067">ATP-binding</keyword>